<evidence type="ECO:0000313" key="2">
    <source>
        <dbReference type="Proteomes" id="UP000265520"/>
    </source>
</evidence>
<dbReference type="EMBL" id="LXQA011157958">
    <property type="protein sequence ID" value="MCI87118.1"/>
    <property type="molecule type" value="Genomic_DNA"/>
</dbReference>
<dbReference type="Proteomes" id="UP000265520">
    <property type="component" value="Unassembled WGS sequence"/>
</dbReference>
<accession>A0A392VFD4</accession>
<reference evidence="1 2" key="1">
    <citation type="journal article" date="2018" name="Front. Plant Sci.">
        <title>Red Clover (Trifolium pratense) and Zigzag Clover (T. medium) - A Picture of Genomic Similarities and Differences.</title>
        <authorList>
            <person name="Dluhosova J."/>
            <person name="Istvanek J."/>
            <person name="Nedelnik J."/>
            <person name="Repkova J."/>
        </authorList>
    </citation>
    <scope>NUCLEOTIDE SEQUENCE [LARGE SCALE GENOMIC DNA]</scope>
    <source>
        <strain evidence="2">cv. 10/8</strain>
        <tissue evidence="1">Leaf</tissue>
    </source>
</reference>
<evidence type="ECO:0000313" key="1">
    <source>
        <dbReference type="EMBL" id="MCI87118.1"/>
    </source>
</evidence>
<proteinExistence type="predicted"/>
<organism evidence="1 2">
    <name type="scientific">Trifolium medium</name>
    <dbReference type="NCBI Taxonomy" id="97028"/>
    <lineage>
        <taxon>Eukaryota</taxon>
        <taxon>Viridiplantae</taxon>
        <taxon>Streptophyta</taxon>
        <taxon>Embryophyta</taxon>
        <taxon>Tracheophyta</taxon>
        <taxon>Spermatophyta</taxon>
        <taxon>Magnoliopsida</taxon>
        <taxon>eudicotyledons</taxon>
        <taxon>Gunneridae</taxon>
        <taxon>Pentapetalae</taxon>
        <taxon>rosids</taxon>
        <taxon>fabids</taxon>
        <taxon>Fabales</taxon>
        <taxon>Fabaceae</taxon>
        <taxon>Papilionoideae</taxon>
        <taxon>50 kb inversion clade</taxon>
        <taxon>NPAAA clade</taxon>
        <taxon>Hologalegina</taxon>
        <taxon>IRL clade</taxon>
        <taxon>Trifolieae</taxon>
        <taxon>Trifolium</taxon>
    </lineage>
</organism>
<sequence>VLEDDVVVGEYAYGLHSHNEYGAKASKASSFDFDVFLMP</sequence>
<dbReference type="AlphaFoldDB" id="A0A392VFD4"/>
<protein>
    <submittedName>
        <fullName evidence="1">Uncharacterized protein</fullName>
    </submittedName>
</protein>
<feature type="non-terminal residue" evidence="1">
    <location>
        <position position="1"/>
    </location>
</feature>
<name>A0A392VFD4_9FABA</name>
<comment type="caution">
    <text evidence="1">The sequence shown here is derived from an EMBL/GenBank/DDBJ whole genome shotgun (WGS) entry which is preliminary data.</text>
</comment>
<keyword evidence="2" id="KW-1185">Reference proteome</keyword>